<organism evidence="1 2">
    <name type="scientific">Sorghum bicolor</name>
    <name type="common">Sorghum</name>
    <name type="synonym">Sorghum vulgare</name>
    <dbReference type="NCBI Taxonomy" id="4558"/>
    <lineage>
        <taxon>Eukaryota</taxon>
        <taxon>Viridiplantae</taxon>
        <taxon>Streptophyta</taxon>
        <taxon>Embryophyta</taxon>
        <taxon>Tracheophyta</taxon>
        <taxon>Spermatophyta</taxon>
        <taxon>Magnoliopsida</taxon>
        <taxon>Liliopsida</taxon>
        <taxon>Poales</taxon>
        <taxon>Poaceae</taxon>
        <taxon>PACMAD clade</taxon>
        <taxon>Panicoideae</taxon>
        <taxon>Andropogonodae</taxon>
        <taxon>Andropogoneae</taxon>
        <taxon>Sorghinae</taxon>
        <taxon>Sorghum</taxon>
    </lineage>
</organism>
<evidence type="ECO:0000313" key="1">
    <source>
        <dbReference type="EMBL" id="KAG0551934.1"/>
    </source>
</evidence>
<name>A0A921V0X0_SORBI</name>
<dbReference type="EMBL" id="CM027680">
    <property type="protein sequence ID" value="KAG0551934.1"/>
    <property type="molecule type" value="Genomic_DNA"/>
</dbReference>
<proteinExistence type="predicted"/>
<gene>
    <name evidence="1" type="ORF">BDA96_01G465800</name>
</gene>
<reference evidence="1" key="2">
    <citation type="submission" date="2020-10" db="EMBL/GenBank/DDBJ databases">
        <authorList>
            <person name="Cooper E.A."/>
            <person name="Brenton Z.W."/>
            <person name="Flinn B.S."/>
            <person name="Jenkins J."/>
            <person name="Shu S."/>
            <person name="Flowers D."/>
            <person name="Luo F."/>
            <person name="Wang Y."/>
            <person name="Xia P."/>
            <person name="Barry K."/>
            <person name="Daum C."/>
            <person name="Lipzen A."/>
            <person name="Yoshinaga Y."/>
            <person name="Schmutz J."/>
            <person name="Saski C."/>
            <person name="Vermerris W."/>
            <person name="Kresovich S."/>
        </authorList>
    </citation>
    <scope>NUCLEOTIDE SEQUENCE</scope>
</reference>
<evidence type="ECO:0000313" key="2">
    <source>
        <dbReference type="Proteomes" id="UP000807115"/>
    </source>
</evidence>
<accession>A0A921V0X0</accession>
<sequence length="116" mass="13219">MEEQHPQATDLVMHHSAEQFIFSKERFRAVLYAMLSSFSHTKKSSSTHSTLDRQCRRSFVPSLSTRYSCLLLCYQMDPGDCLGVLFSSIAFAYIQCFPSSGLYWETGAHLLCSYIS</sequence>
<protein>
    <submittedName>
        <fullName evidence="1">Uncharacterized protein</fullName>
    </submittedName>
</protein>
<dbReference type="AlphaFoldDB" id="A0A921V0X0"/>
<reference evidence="1" key="1">
    <citation type="journal article" date="2019" name="BMC Genomics">
        <title>A new reference genome for Sorghum bicolor reveals high levels of sequence similarity between sweet and grain genotypes: implications for the genetics of sugar metabolism.</title>
        <authorList>
            <person name="Cooper E.A."/>
            <person name="Brenton Z.W."/>
            <person name="Flinn B.S."/>
            <person name="Jenkins J."/>
            <person name="Shu S."/>
            <person name="Flowers D."/>
            <person name="Luo F."/>
            <person name="Wang Y."/>
            <person name="Xia P."/>
            <person name="Barry K."/>
            <person name="Daum C."/>
            <person name="Lipzen A."/>
            <person name="Yoshinaga Y."/>
            <person name="Schmutz J."/>
            <person name="Saski C."/>
            <person name="Vermerris W."/>
            <person name="Kresovich S."/>
        </authorList>
    </citation>
    <scope>NUCLEOTIDE SEQUENCE</scope>
</reference>
<comment type="caution">
    <text evidence="1">The sequence shown here is derived from an EMBL/GenBank/DDBJ whole genome shotgun (WGS) entry which is preliminary data.</text>
</comment>
<dbReference type="Proteomes" id="UP000807115">
    <property type="component" value="Chromosome 1"/>
</dbReference>